<dbReference type="AlphaFoldDB" id="A0AAN8RWQ8"/>
<dbReference type="Pfam" id="PF12937">
    <property type="entry name" value="F-box-like"/>
    <property type="match status" value="1"/>
</dbReference>
<protein>
    <recommendedName>
        <fullName evidence="1">F-box domain-containing protein</fullName>
    </recommendedName>
</protein>
<dbReference type="InterPro" id="IPR001810">
    <property type="entry name" value="F-box_dom"/>
</dbReference>
<reference evidence="2 3" key="1">
    <citation type="submission" date="2019-10" db="EMBL/GenBank/DDBJ databases">
        <authorList>
            <person name="Palmer J.M."/>
        </authorList>
    </citation>
    <scope>NUCLEOTIDE SEQUENCE [LARGE SCALE GENOMIC DNA]</scope>
    <source>
        <strain evidence="2 3">TWF506</strain>
    </source>
</reference>
<dbReference type="Proteomes" id="UP001307849">
    <property type="component" value="Unassembled WGS sequence"/>
</dbReference>
<comment type="caution">
    <text evidence="2">The sequence shown here is derived from an EMBL/GenBank/DDBJ whole genome shotgun (WGS) entry which is preliminary data.</text>
</comment>
<keyword evidence="3" id="KW-1185">Reference proteome</keyword>
<dbReference type="EMBL" id="JAVHJM010000006">
    <property type="protein sequence ID" value="KAK6512775.1"/>
    <property type="molecule type" value="Genomic_DNA"/>
</dbReference>
<dbReference type="PROSITE" id="PS50181">
    <property type="entry name" value="FBOX"/>
    <property type="match status" value="1"/>
</dbReference>
<evidence type="ECO:0000313" key="3">
    <source>
        <dbReference type="Proteomes" id="UP001307849"/>
    </source>
</evidence>
<evidence type="ECO:0000259" key="1">
    <source>
        <dbReference type="PROSITE" id="PS50181"/>
    </source>
</evidence>
<evidence type="ECO:0000313" key="2">
    <source>
        <dbReference type="EMBL" id="KAK6512775.1"/>
    </source>
</evidence>
<gene>
    <name evidence="2" type="ORF">TWF506_008942</name>
</gene>
<dbReference type="SMART" id="SM00256">
    <property type="entry name" value="FBOX"/>
    <property type="match status" value="1"/>
</dbReference>
<dbReference type="SUPFAM" id="SSF81383">
    <property type="entry name" value="F-box domain"/>
    <property type="match status" value="1"/>
</dbReference>
<feature type="domain" description="F-box" evidence="1">
    <location>
        <begin position="3"/>
        <end position="49"/>
    </location>
</feature>
<dbReference type="InterPro" id="IPR036047">
    <property type="entry name" value="F-box-like_dom_sf"/>
</dbReference>
<sequence length="230" mass="26983">MAQATYIQLPVETLSHIFSYLGFADQLTASLTCRLWQDVIFNTKFLRNRRYHPEGQQYDKIEYHDCVHRLFSKESSLILTINQDKLKHTIVVYNSQSITLGNSPILDEPMMLPLDINENLPLDEDEDDINELRKEEHCYCDRCMGVTCTDGRMELPVYYNVMFPDKDTPVSKYDSYGSKDRELTPHKTIREVVNSIVKKGVSVFRRHRGGHRDGRAAETFYMNIRFRYQL</sequence>
<dbReference type="Gene3D" id="1.20.1280.50">
    <property type="match status" value="1"/>
</dbReference>
<name>A0AAN8RWQ8_9PEZI</name>
<organism evidence="2 3">
    <name type="scientific">Arthrobotrys conoides</name>
    <dbReference type="NCBI Taxonomy" id="74498"/>
    <lineage>
        <taxon>Eukaryota</taxon>
        <taxon>Fungi</taxon>
        <taxon>Dikarya</taxon>
        <taxon>Ascomycota</taxon>
        <taxon>Pezizomycotina</taxon>
        <taxon>Orbiliomycetes</taxon>
        <taxon>Orbiliales</taxon>
        <taxon>Orbiliaceae</taxon>
        <taxon>Arthrobotrys</taxon>
    </lineage>
</organism>
<accession>A0AAN8RWQ8</accession>
<proteinExistence type="predicted"/>